<evidence type="ECO:0000313" key="2">
    <source>
        <dbReference type="Proteomes" id="UP000525329"/>
    </source>
</evidence>
<gene>
    <name evidence="1" type="ORF">H0A74_01165</name>
</gene>
<dbReference type="Proteomes" id="UP000525329">
    <property type="component" value="Unassembled WGS sequence"/>
</dbReference>
<proteinExistence type="predicted"/>
<protein>
    <submittedName>
        <fullName evidence="1">Uncharacterized protein</fullName>
    </submittedName>
</protein>
<dbReference type="AlphaFoldDB" id="A0A853G1G0"/>
<sequence>MIKFILSTIIILALIGGAIKFVKTEESWSLVMNKGVALSSVQNGAIAIYEFIESLISDANKIKVVDSTVK</sequence>
<name>A0A853G1G0_9GAMM</name>
<reference evidence="1 2" key="1">
    <citation type="submission" date="2020-05" db="EMBL/GenBank/DDBJ databases">
        <title>Horizontal transmission and recombination maintain forever young bacterial symbiont genomes.</title>
        <authorList>
            <person name="Russell S.L."/>
            <person name="Pepper-Tunick E."/>
            <person name="Svedberg J."/>
            <person name="Byrne A."/>
            <person name="Ruelas Castillo J."/>
            <person name="Vollmers C."/>
            <person name="Beinart R.A."/>
            <person name="Corbett-Detig R."/>
        </authorList>
    </citation>
    <scope>NUCLEOTIDE SEQUENCE [LARGE SCALE GENOMIC DNA]</scope>
    <source>
        <strain evidence="1">Monterey_2004</strain>
    </source>
</reference>
<comment type="caution">
    <text evidence="1">The sequence shown here is derived from an EMBL/GenBank/DDBJ whole genome shotgun (WGS) entry which is preliminary data.</text>
</comment>
<organism evidence="1 2">
    <name type="scientific">Candidatus Vesicomyosocius endoextente</name>
    <dbReference type="NCBI Taxonomy" id="2738853"/>
    <lineage>
        <taxon>Bacteria</taxon>
        <taxon>Pseudomonadati</taxon>
        <taxon>Pseudomonadota</taxon>
        <taxon>Gammaproteobacteria</taxon>
        <taxon>Candidatus Pseudothioglobaceae</taxon>
        <taxon>Candidatus Vesicomyidisocius</taxon>
    </lineage>
</organism>
<accession>A0A853G1G0</accession>
<evidence type="ECO:0000313" key="1">
    <source>
        <dbReference type="EMBL" id="NYT52184.1"/>
    </source>
</evidence>
<dbReference type="EMBL" id="JACCHU010000001">
    <property type="protein sequence ID" value="NYT52184.1"/>
    <property type="molecule type" value="Genomic_DNA"/>
</dbReference>